<dbReference type="PROSITE" id="PS50157">
    <property type="entry name" value="ZINC_FINGER_C2H2_2"/>
    <property type="match status" value="1"/>
</dbReference>
<dbReference type="InterPro" id="IPR013087">
    <property type="entry name" value="Znf_C2H2_type"/>
</dbReference>
<evidence type="ECO:0000259" key="3">
    <source>
        <dbReference type="PROSITE" id="PS50157"/>
    </source>
</evidence>
<dbReference type="GO" id="GO:0008270">
    <property type="term" value="F:zinc ion binding"/>
    <property type="evidence" value="ECO:0007669"/>
    <property type="project" value="UniProtKB-KW"/>
</dbReference>
<evidence type="ECO:0000256" key="2">
    <source>
        <dbReference type="SAM" id="MobiDB-lite"/>
    </source>
</evidence>
<keyword evidence="1" id="KW-0479">Metal-binding</keyword>
<organism evidence="4 5">
    <name type="scientific">Petrolisthes cinctipes</name>
    <name type="common">Flat porcelain crab</name>
    <dbReference type="NCBI Taxonomy" id="88211"/>
    <lineage>
        <taxon>Eukaryota</taxon>
        <taxon>Metazoa</taxon>
        <taxon>Ecdysozoa</taxon>
        <taxon>Arthropoda</taxon>
        <taxon>Crustacea</taxon>
        <taxon>Multicrustacea</taxon>
        <taxon>Malacostraca</taxon>
        <taxon>Eumalacostraca</taxon>
        <taxon>Eucarida</taxon>
        <taxon>Decapoda</taxon>
        <taxon>Pleocyemata</taxon>
        <taxon>Anomura</taxon>
        <taxon>Galatheoidea</taxon>
        <taxon>Porcellanidae</taxon>
        <taxon>Petrolisthes</taxon>
    </lineage>
</organism>
<dbReference type="EMBL" id="JAWQEG010001312">
    <property type="protein sequence ID" value="KAK3880573.1"/>
    <property type="molecule type" value="Genomic_DNA"/>
</dbReference>
<keyword evidence="1" id="KW-0862">Zinc</keyword>
<keyword evidence="1" id="KW-0863">Zinc-finger</keyword>
<evidence type="ECO:0000256" key="1">
    <source>
        <dbReference type="PROSITE-ProRule" id="PRU00042"/>
    </source>
</evidence>
<feature type="compositionally biased region" description="Polar residues" evidence="2">
    <location>
        <begin position="364"/>
        <end position="376"/>
    </location>
</feature>
<proteinExistence type="predicted"/>
<name>A0AAE1FTY1_PETCI</name>
<evidence type="ECO:0000313" key="4">
    <source>
        <dbReference type="EMBL" id="KAK3880573.1"/>
    </source>
</evidence>
<protein>
    <recommendedName>
        <fullName evidence="3">C2H2-type domain-containing protein</fullName>
    </recommendedName>
</protein>
<comment type="caution">
    <text evidence="4">The sequence shown here is derived from an EMBL/GenBank/DDBJ whole genome shotgun (WGS) entry which is preliminary data.</text>
</comment>
<keyword evidence="5" id="KW-1185">Reference proteome</keyword>
<feature type="compositionally biased region" description="Basic and acidic residues" evidence="2">
    <location>
        <begin position="22"/>
        <end position="40"/>
    </location>
</feature>
<dbReference type="Proteomes" id="UP001286313">
    <property type="component" value="Unassembled WGS sequence"/>
</dbReference>
<sequence length="433" mass="49470">MTEKQNKKETQKQKQQPGNKPTTEKQNKEQYDNTQTRESKQNNQQTTENRRDNKPITENRQDNKQTKKKKHYESKRVICDKGGVVLRCATALKKRHKQKHLQKPKCSVCNVSYWSVKKLYIHQQKMHPDKFRCRQLWCLKMFDTRTELTHHHRQAHRSIGFMSCRYCGQKYVRGTYSEHLKQCEQDPIQRVKKFCQNCHQEIVCYSYNDFSKHQQECLVQNGNEHEAVTIRTGSNLGEAVHTCSVSGEPGHTGSISGDLVDTGSVSGELVNVDSYSERLVNDSGSNLIDMAEPVQTGSNSSNTSIEPGKILVHTGVYSTNQGKPEKVPQTVSNLTETTIESGEVLVQTGLNTTETAKSEGNPDYTGSTPVPSGSETQMKHKCHFCPKIFKNKPRVGMLYYLPIWTYRVLNKRVGFVVQKIQSIKDITSFKETY</sequence>
<dbReference type="SMART" id="SM00355">
    <property type="entry name" value="ZnF_C2H2"/>
    <property type="match status" value="2"/>
</dbReference>
<dbReference type="PROSITE" id="PS00028">
    <property type="entry name" value="ZINC_FINGER_C2H2_1"/>
    <property type="match status" value="1"/>
</dbReference>
<evidence type="ECO:0000313" key="5">
    <source>
        <dbReference type="Proteomes" id="UP001286313"/>
    </source>
</evidence>
<feature type="domain" description="C2H2-type" evidence="3">
    <location>
        <begin position="131"/>
        <end position="156"/>
    </location>
</feature>
<feature type="compositionally biased region" description="Basic and acidic residues" evidence="2">
    <location>
        <begin position="1"/>
        <end position="12"/>
    </location>
</feature>
<feature type="region of interest" description="Disordered" evidence="2">
    <location>
        <begin position="353"/>
        <end position="376"/>
    </location>
</feature>
<dbReference type="AlphaFoldDB" id="A0AAE1FTY1"/>
<reference evidence="4" key="1">
    <citation type="submission" date="2023-10" db="EMBL/GenBank/DDBJ databases">
        <title>Genome assemblies of two species of porcelain crab, Petrolisthes cinctipes and Petrolisthes manimaculis (Anomura: Porcellanidae).</title>
        <authorList>
            <person name="Angst P."/>
        </authorList>
    </citation>
    <scope>NUCLEOTIDE SEQUENCE</scope>
    <source>
        <strain evidence="4">PB745_01</strain>
        <tissue evidence="4">Gill</tissue>
    </source>
</reference>
<feature type="compositionally biased region" description="Basic and acidic residues" evidence="2">
    <location>
        <begin position="48"/>
        <end position="65"/>
    </location>
</feature>
<accession>A0AAE1FTY1</accession>
<feature type="region of interest" description="Disordered" evidence="2">
    <location>
        <begin position="1"/>
        <end position="73"/>
    </location>
</feature>
<gene>
    <name evidence="4" type="ORF">Pcinc_014932</name>
</gene>